<comment type="similarity">
    <text evidence="2">Belongs to the ABC transporter superfamily.</text>
</comment>
<dbReference type="SUPFAM" id="SSF52540">
    <property type="entry name" value="P-loop containing nucleoside triphosphate hydrolases"/>
    <property type="match status" value="2"/>
</dbReference>
<dbReference type="Gene3D" id="3.40.50.300">
    <property type="entry name" value="P-loop containing nucleotide triphosphate hydrolases"/>
    <property type="match status" value="2"/>
</dbReference>
<sequence length="593" mass="63964">MSVGPAVLTVESLSVVITRTGDHIVEEVDLTVRPGEVLGLVGESGCGKTTVSMAMLGHTRVGARIDHGRIAVGGRDLTTMSARELQGVRGRTVAYIPQDPPTALNPALRIHRQLEEVLEVHAPDLSAEERRARVVATLAEVALSGDDEFLQRYPHQLSGGQQQRVVLAMAFVARPQVLVCDEPTTGLDVTTQARVLETVRELCRSHQVAAIYVSHDLAVVSGIADRVAVMYAGQVVEIGPREDLFHRPRHPYTRRLMRAIPRFEGEQAPQGIPGHAPRPGERVLGCAFAPRCPLATSACTEQVPPLQTIGPDHAVRCIHHDRAMALSATGVDRVTGAVPGDELLRVGALTASHGRVQVLHGIDLDVRAGECLALVGESGSGKTTTVRCIAGLHQQYDGLVTLGGEELAHTPRRRTVEQRRRLQYVFQNPYASLNPRYSIRDAIAVPLKLFHGLGGAAAAARTTELLDQVALPGTAARRYPDELSGGERQRVAIARALAADPSVLLCDEITSALDVSVQATIMELLARLREEMGLSLVFVTHNLALIRSIADRVAVMQHGRIVEAGPVAEVLDSPRDEYTRRLLAHTPQLDAAP</sequence>
<dbReference type="Pfam" id="PF08352">
    <property type="entry name" value="oligo_HPY"/>
    <property type="match status" value="2"/>
</dbReference>
<evidence type="ECO:0000256" key="1">
    <source>
        <dbReference type="ARBA" id="ARBA00004202"/>
    </source>
</evidence>
<evidence type="ECO:0000256" key="6">
    <source>
        <dbReference type="ARBA" id="ARBA00022840"/>
    </source>
</evidence>
<feature type="domain" description="ABC transporter" evidence="8">
    <location>
        <begin position="8"/>
        <end position="257"/>
    </location>
</feature>
<evidence type="ECO:0000256" key="7">
    <source>
        <dbReference type="ARBA" id="ARBA00023136"/>
    </source>
</evidence>
<keyword evidence="10" id="KW-1185">Reference proteome</keyword>
<dbReference type="SMART" id="SM00382">
    <property type="entry name" value="AAA"/>
    <property type="match status" value="2"/>
</dbReference>
<dbReference type="Proteomes" id="UP001183648">
    <property type="component" value="Unassembled WGS sequence"/>
</dbReference>
<dbReference type="CDD" id="cd03257">
    <property type="entry name" value="ABC_NikE_OppD_transporters"/>
    <property type="match status" value="2"/>
</dbReference>
<dbReference type="InterPro" id="IPR003593">
    <property type="entry name" value="AAA+_ATPase"/>
</dbReference>
<evidence type="ECO:0000256" key="3">
    <source>
        <dbReference type="ARBA" id="ARBA00022448"/>
    </source>
</evidence>
<dbReference type="PANTHER" id="PTHR43297">
    <property type="entry name" value="OLIGOPEPTIDE TRANSPORT ATP-BINDING PROTEIN APPD"/>
    <property type="match status" value="1"/>
</dbReference>
<dbReference type="InterPro" id="IPR013563">
    <property type="entry name" value="Oligopep_ABC_C"/>
</dbReference>
<keyword evidence="7" id="KW-0472">Membrane</keyword>
<dbReference type="NCBIfam" id="TIGR01727">
    <property type="entry name" value="oligo_HPY"/>
    <property type="match status" value="1"/>
</dbReference>
<comment type="caution">
    <text evidence="9">The sequence shown here is derived from an EMBL/GenBank/DDBJ whole genome shotgun (WGS) entry which is preliminary data.</text>
</comment>
<keyword evidence="6 9" id="KW-0067">ATP-binding</keyword>
<proteinExistence type="inferred from homology"/>
<dbReference type="Pfam" id="PF00005">
    <property type="entry name" value="ABC_tran"/>
    <property type="match status" value="2"/>
</dbReference>
<keyword evidence="5" id="KW-0547">Nucleotide-binding</keyword>
<dbReference type="InterPro" id="IPR050388">
    <property type="entry name" value="ABC_Ni/Peptide_Import"/>
</dbReference>
<dbReference type="InterPro" id="IPR017871">
    <property type="entry name" value="ABC_transporter-like_CS"/>
</dbReference>
<comment type="subcellular location">
    <subcellularLocation>
        <location evidence="1">Cell membrane</location>
        <topology evidence="1">Peripheral membrane protein</topology>
    </subcellularLocation>
</comment>
<dbReference type="EMBL" id="JAVDYG010000001">
    <property type="protein sequence ID" value="MDR7362526.1"/>
    <property type="molecule type" value="Genomic_DNA"/>
</dbReference>
<dbReference type="GO" id="GO:0005524">
    <property type="term" value="F:ATP binding"/>
    <property type="evidence" value="ECO:0007669"/>
    <property type="project" value="UniProtKB-KW"/>
</dbReference>
<accession>A0ABU2BW72</accession>
<evidence type="ECO:0000313" key="10">
    <source>
        <dbReference type="Proteomes" id="UP001183648"/>
    </source>
</evidence>
<evidence type="ECO:0000256" key="4">
    <source>
        <dbReference type="ARBA" id="ARBA00022475"/>
    </source>
</evidence>
<protein>
    <submittedName>
        <fullName evidence="9">Peptide/nickel transport system ATP-binding protein</fullName>
    </submittedName>
</protein>
<evidence type="ECO:0000259" key="8">
    <source>
        <dbReference type="PROSITE" id="PS50893"/>
    </source>
</evidence>
<reference evidence="9 10" key="1">
    <citation type="submission" date="2023-07" db="EMBL/GenBank/DDBJ databases">
        <title>Sequencing the genomes of 1000 actinobacteria strains.</title>
        <authorList>
            <person name="Klenk H.-P."/>
        </authorList>
    </citation>
    <scope>NUCLEOTIDE SEQUENCE [LARGE SCALE GENOMIC DNA]</scope>
    <source>
        <strain evidence="9 10">DSM 19426</strain>
    </source>
</reference>
<organism evidence="9 10">
    <name type="scientific">Nocardioides marmoribigeumensis</name>
    <dbReference type="NCBI Taxonomy" id="433649"/>
    <lineage>
        <taxon>Bacteria</taxon>
        <taxon>Bacillati</taxon>
        <taxon>Actinomycetota</taxon>
        <taxon>Actinomycetes</taxon>
        <taxon>Propionibacteriales</taxon>
        <taxon>Nocardioidaceae</taxon>
        <taxon>Nocardioides</taxon>
    </lineage>
</organism>
<evidence type="ECO:0000313" key="9">
    <source>
        <dbReference type="EMBL" id="MDR7362526.1"/>
    </source>
</evidence>
<keyword evidence="3" id="KW-0813">Transport</keyword>
<dbReference type="InterPro" id="IPR027417">
    <property type="entry name" value="P-loop_NTPase"/>
</dbReference>
<dbReference type="PROSITE" id="PS50893">
    <property type="entry name" value="ABC_TRANSPORTER_2"/>
    <property type="match status" value="2"/>
</dbReference>
<dbReference type="PANTHER" id="PTHR43297:SF2">
    <property type="entry name" value="DIPEPTIDE TRANSPORT ATP-BINDING PROTEIN DPPD"/>
    <property type="match status" value="1"/>
</dbReference>
<evidence type="ECO:0000256" key="5">
    <source>
        <dbReference type="ARBA" id="ARBA00022741"/>
    </source>
</evidence>
<dbReference type="NCBIfam" id="NF008453">
    <property type="entry name" value="PRK11308.1"/>
    <property type="match status" value="2"/>
</dbReference>
<keyword evidence="4" id="KW-1003">Cell membrane</keyword>
<evidence type="ECO:0000256" key="2">
    <source>
        <dbReference type="ARBA" id="ARBA00005417"/>
    </source>
</evidence>
<dbReference type="PROSITE" id="PS00211">
    <property type="entry name" value="ABC_TRANSPORTER_1"/>
    <property type="match status" value="2"/>
</dbReference>
<dbReference type="InterPro" id="IPR003439">
    <property type="entry name" value="ABC_transporter-like_ATP-bd"/>
</dbReference>
<gene>
    <name evidence="9" type="ORF">J2S63_002079</name>
</gene>
<dbReference type="RefSeq" id="WP_310301834.1">
    <property type="nucleotide sequence ID" value="NZ_BAAAPS010000008.1"/>
</dbReference>
<dbReference type="NCBIfam" id="NF007739">
    <property type="entry name" value="PRK10419.1"/>
    <property type="match status" value="2"/>
</dbReference>
<feature type="domain" description="ABC transporter" evidence="8">
    <location>
        <begin position="344"/>
        <end position="583"/>
    </location>
</feature>
<name>A0ABU2BW72_9ACTN</name>